<dbReference type="PANTHER" id="PTHR43788:SF6">
    <property type="entry name" value="DNA HELICASE B"/>
    <property type="match status" value="1"/>
</dbReference>
<dbReference type="GO" id="GO:0005524">
    <property type="term" value="F:ATP binding"/>
    <property type="evidence" value="ECO:0007669"/>
    <property type="project" value="UniProtKB-UniRule"/>
</dbReference>
<dbReference type="Pfam" id="PF13538">
    <property type="entry name" value="UvrD_C_2"/>
    <property type="match status" value="1"/>
</dbReference>
<keyword evidence="2 3" id="KW-0067">ATP-binding</keyword>
<comment type="caution">
    <text evidence="6">The sequence shown here is derived from an EMBL/GenBank/DDBJ whole genome shotgun (WGS) entry which is preliminary data.</text>
</comment>
<dbReference type="InterPro" id="IPR010994">
    <property type="entry name" value="RuvA_2-like"/>
</dbReference>
<feature type="domain" description="Helix-hairpin-helix DNA-binding motif class 1" evidence="4">
    <location>
        <begin position="191"/>
        <end position="210"/>
    </location>
</feature>
<keyword evidence="3" id="KW-0238">DNA-binding</keyword>
<protein>
    <recommendedName>
        <fullName evidence="3">ATP-dependent RecD2 DNA helicase</fullName>
        <ecNumber evidence="3">5.6.2.3</ecNumber>
    </recommendedName>
    <alternativeName>
        <fullName evidence="3">DNA 5'-3' helicase subunit RecD2</fullName>
    </alternativeName>
</protein>
<proteinExistence type="inferred from homology"/>
<feature type="domain" description="Helix-hairpin-helix DNA-binding motif class 1" evidence="4">
    <location>
        <begin position="95"/>
        <end position="114"/>
    </location>
</feature>
<dbReference type="Gene3D" id="3.40.50.300">
    <property type="entry name" value="P-loop containing nucleotide triphosphate hydrolases"/>
    <property type="match status" value="2"/>
</dbReference>
<dbReference type="NCBIfam" id="TIGR01448">
    <property type="entry name" value="recD_rel"/>
    <property type="match status" value="1"/>
</dbReference>
<dbReference type="EC" id="5.6.2.3" evidence="3"/>
<keyword evidence="1 3" id="KW-0547">Nucleotide-binding</keyword>
<comment type="function">
    <text evidence="3">DNA-dependent ATPase and ATP-dependent 5'-3' DNA helicase. Has no activity on blunt DNA or DNA with 3'-overhangs, requires at least 10 bases of 5'-ssDNA for helicase activity.</text>
</comment>
<dbReference type="GO" id="GO:0006310">
    <property type="term" value="P:DNA recombination"/>
    <property type="evidence" value="ECO:0007669"/>
    <property type="project" value="InterPro"/>
</dbReference>
<dbReference type="AlphaFoldDB" id="A0AAE3G2K3"/>
<sequence>MTDELVTVRGRVRRRMFYNQDDGFCIVLIDVASIDRGKSVGGRSLGVKGRLRGIEEGMDIKAQGRFVEHAKYGRQLQADLILPEMQDLEGVYRYLLAGGISGVGKKLAGRIAETFGAGALEIIRREPERLLEIEGIGKAKAAEISAALAEQKSVEEIMTFLLGAGLETRIANRIHRELGDQALSHIKANPYILAGIAGIGFATADDIARSLGIAPDAPARIEAGLEYVVSEAMRRAGHTRFPRDYVAAQAARGLALDRNLVSQGIERMIASGQFRLSATPSGPMLAQARVARLERRIAEQLLALAGESGVDVPKARIAATAPITLAAEQLAAVEGALRERVCVITGGPGTGKSTITDIILTLLQREAGCASIALAAPTGRAARRLAEATGRDADTLHRLLMINPENGESSRDDAIEADVLLVDEFSMVDTVMAGHLLDAIAAGTRLILIGDVDQLPSVGAGQVLADIIESGALPVFRLAHVFRNAGDIKLNAAEIRQGRMPVLDTDASSNFRFVETMNPDAGSVVAVVRRMIETDGIPATDIQVLAPMYREAAGVDAINAALQSALVGDPQQSSRKLVHGRTAFMLGDRVVQTANRSVTRKDGSTTRINNGDVGYITEMNAAEGSFKVDFDGEVIAMTRGDLIDLSLAYCVTIHKSQGSEYRGVVLLCALAHGYMLKSGRRLVYTGMTRARERLYWVGEREAAALAVSDVGERPRQTGLRAALADCAAGRAGESLAEAV</sequence>
<dbReference type="Pfam" id="PF23139">
    <property type="entry name" value="OB_YrrC"/>
    <property type="match status" value="1"/>
</dbReference>
<evidence type="ECO:0000256" key="1">
    <source>
        <dbReference type="ARBA" id="ARBA00022741"/>
    </source>
</evidence>
<dbReference type="InterPro" id="IPR006345">
    <property type="entry name" value="RecD2"/>
</dbReference>
<dbReference type="InterPro" id="IPR041451">
    <property type="entry name" value="RecD2_SH13"/>
</dbReference>
<dbReference type="InterPro" id="IPR050534">
    <property type="entry name" value="Coronavir_polyprotein_1ab"/>
</dbReference>
<comment type="similarity">
    <text evidence="3">Belongs to the RecD family. RecD2 subfamily.</text>
</comment>
<dbReference type="InterPro" id="IPR029493">
    <property type="entry name" value="RecD2-like_HHH"/>
</dbReference>
<dbReference type="HAMAP" id="MF_01488">
    <property type="entry name" value="RecD2"/>
    <property type="match status" value="1"/>
</dbReference>
<accession>A0AAE3G2K3</accession>
<organism evidence="6 7">
    <name type="scientific">Natronocella acetinitrilica</name>
    <dbReference type="NCBI Taxonomy" id="414046"/>
    <lineage>
        <taxon>Bacteria</taxon>
        <taxon>Pseudomonadati</taxon>
        <taxon>Pseudomonadota</taxon>
        <taxon>Gammaproteobacteria</taxon>
        <taxon>Chromatiales</taxon>
        <taxon>Ectothiorhodospiraceae</taxon>
        <taxon>Natronocella</taxon>
    </lineage>
</organism>
<dbReference type="CDD" id="cd18809">
    <property type="entry name" value="SF1_C_RecD"/>
    <property type="match status" value="1"/>
</dbReference>
<dbReference type="Pfam" id="PF14520">
    <property type="entry name" value="HHH_5"/>
    <property type="match status" value="1"/>
</dbReference>
<reference evidence="6" key="1">
    <citation type="submission" date="2022-03" db="EMBL/GenBank/DDBJ databases">
        <title>Genomic Encyclopedia of Type Strains, Phase III (KMG-III): the genomes of soil and plant-associated and newly described type strains.</title>
        <authorList>
            <person name="Whitman W."/>
        </authorList>
    </citation>
    <scope>NUCLEOTIDE SEQUENCE</scope>
    <source>
        <strain evidence="6">ANL 6-2</strain>
    </source>
</reference>
<dbReference type="GO" id="GO:0009338">
    <property type="term" value="C:exodeoxyribonuclease V complex"/>
    <property type="evidence" value="ECO:0007669"/>
    <property type="project" value="TreeGrafter"/>
</dbReference>
<feature type="domain" description="AAA+ ATPase" evidence="5">
    <location>
        <begin position="338"/>
        <end position="453"/>
    </location>
</feature>
<dbReference type="InterPro" id="IPR027785">
    <property type="entry name" value="UvrD-like_helicase_C"/>
</dbReference>
<feature type="domain" description="Helix-hairpin-helix DNA-binding motif class 1" evidence="4">
    <location>
        <begin position="128"/>
        <end position="147"/>
    </location>
</feature>
<dbReference type="CDD" id="cd17933">
    <property type="entry name" value="DEXSc_RecD-like"/>
    <property type="match status" value="1"/>
</dbReference>
<dbReference type="Pfam" id="PF18335">
    <property type="entry name" value="SH3_13"/>
    <property type="match status" value="1"/>
</dbReference>
<gene>
    <name evidence="3" type="primary">recD2</name>
    <name evidence="6" type="ORF">J2T57_001728</name>
</gene>
<dbReference type="GO" id="GO:0016787">
    <property type="term" value="F:hydrolase activity"/>
    <property type="evidence" value="ECO:0007669"/>
    <property type="project" value="UniProtKB-KW"/>
</dbReference>
<evidence type="ECO:0000259" key="5">
    <source>
        <dbReference type="SMART" id="SM00382"/>
    </source>
</evidence>
<dbReference type="Pfam" id="PF13245">
    <property type="entry name" value="AAA_19"/>
    <property type="match status" value="1"/>
</dbReference>
<dbReference type="SUPFAM" id="SSF47781">
    <property type="entry name" value="RuvA domain 2-like"/>
    <property type="match status" value="1"/>
</dbReference>
<dbReference type="Gene3D" id="1.10.150.20">
    <property type="entry name" value="5' to 3' exonuclease, C-terminal subdomain"/>
    <property type="match status" value="1"/>
</dbReference>
<name>A0AAE3G2K3_9GAMM</name>
<dbReference type="InterPro" id="IPR027417">
    <property type="entry name" value="P-loop_NTPase"/>
</dbReference>
<dbReference type="Gene3D" id="2.30.30.940">
    <property type="match status" value="1"/>
</dbReference>
<dbReference type="GO" id="GO:0006281">
    <property type="term" value="P:DNA repair"/>
    <property type="evidence" value="ECO:0007669"/>
    <property type="project" value="InterPro"/>
</dbReference>
<evidence type="ECO:0000256" key="3">
    <source>
        <dbReference type="HAMAP-Rule" id="MF_01488"/>
    </source>
</evidence>
<comment type="catalytic activity">
    <reaction evidence="3">
        <text>ATP + H2O = ADP + phosphate + H(+)</text>
        <dbReference type="Rhea" id="RHEA:13065"/>
        <dbReference type="ChEBI" id="CHEBI:15377"/>
        <dbReference type="ChEBI" id="CHEBI:15378"/>
        <dbReference type="ChEBI" id="CHEBI:30616"/>
        <dbReference type="ChEBI" id="CHEBI:43474"/>
        <dbReference type="ChEBI" id="CHEBI:456216"/>
        <dbReference type="EC" id="5.6.2.3"/>
    </reaction>
</comment>
<keyword evidence="3" id="KW-0413">Isomerase</keyword>
<dbReference type="Pfam" id="PF14490">
    <property type="entry name" value="HHH_RecD2"/>
    <property type="match status" value="1"/>
</dbReference>
<evidence type="ECO:0000259" key="4">
    <source>
        <dbReference type="SMART" id="SM00278"/>
    </source>
</evidence>
<evidence type="ECO:0000313" key="7">
    <source>
        <dbReference type="Proteomes" id="UP001205843"/>
    </source>
</evidence>
<dbReference type="GO" id="GO:0043139">
    <property type="term" value="F:5'-3' DNA helicase activity"/>
    <property type="evidence" value="ECO:0007669"/>
    <property type="project" value="UniProtKB-UniRule"/>
</dbReference>
<dbReference type="GO" id="GO:0017116">
    <property type="term" value="F:single-stranded DNA helicase activity"/>
    <property type="evidence" value="ECO:0007669"/>
    <property type="project" value="TreeGrafter"/>
</dbReference>
<dbReference type="GO" id="GO:0003677">
    <property type="term" value="F:DNA binding"/>
    <property type="evidence" value="ECO:0007669"/>
    <property type="project" value="UniProtKB-UniRule"/>
</dbReference>
<dbReference type="SMART" id="SM00382">
    <property type="entry name" value="AAA"/>
    <property type="match status" value="1"/>
</dbReference>
<keyword evidence="7" id="KW-1185">Reference proteome</keyword>
<keyword evidence="3 6" id="KW-0378">Hydrolase</keyword>
<keyword evidence="3" id="KW-0347">Helicase</keyword>
<dbReference type="InterPro" id="IPR003583">
    <property type="entry name" value="Hlx-hairpin-Hlx_DNA-bd_motif"/>
</dbReference>
<dbReference type="PANTHER" id="PTHR43788">
    <property type="entry name" value="DNA2/NAM7 HELICASE FAMILY MEMBER"/>
    <property type="match status" value="1"/>
</dbReference>
<dbReference type="Proteomes" id="UP001205843">
    <property type="component" value="Unassembled WGS sequence"/>
</dbReference>
<feature type="binding site" evidence="3">
    <location>
        <begin position="349"/>
        <end position="353"/>
    </location>
    <ligand>
        <name>ATP</name>
        <dbReference type="ChEBI" id="CHEBI:30616"/>
    </ligand>
</feature>
<dbReference type="Gene3D" id="1.10.10.2220">
    <property type="match status" value="1"/>
</dbReference>
<dbReference type="SUPFAM" id="SSF52540">
    <property type="entry name" value="P-loop containing nucleoside triphosphate hydrolases"/>
    <property type="match status" value="2"/>
</dbReference>
<dbReference type="RefSeq" id="WP_253476767.1">
    <property type="nucleotide sequence ID" value="NZ_JALJXV010000003.1"/>
</dbReference>
<dbReference type="InterPro" id="IPR003593">
    <property type="entry name" value="AAA+_ATPase"/>
</dbReference>
<evidence type="ECO:0000256" key="2">
    <source>
        <dbReference type="ARBA" id="ARBA00022840"/>
    </source>
</evidence>
<evidence type="ECO:0000313" key="6">
    <source>
        <dbReference type="EMBL" id="MCP1674626.1"/>
    </source>
</evidence>
<dbReference type="EMBL" id="JALJXV010000003">
    <property type="protein sequence ID" value="MCP1674626.1"/>
    <property type="molecule type" value="Genomic_DNA"/>
</dbReference>
<dbReference type="InterPro" id="IPR055446">
    <property type="entry name" value="RecD2_N_OB"/>
</dbReference>
<dbReference type="SMART" id="SM00278">
    <property type="entry name" value="HhH1"/>
    <property type="match status" value="3"/>
</dbReference>